<dbReference type="InterPro" id="IPR039421">
    <property type="entry name" value="Type_1_exporter"/>
</dbReference>
<comment type="subcellular location">
    <subcellularLocation>
        <location evidence="1">Cell membrane</location>
        <topology evidence="1">Multi-pass membrane protein</topology>
    </subcellularLocation>
</comment>
<keyword evidence="6 7" id="KW-0472">Membrane</keyword>
<evidence type="ECO:0000259" key="8">
    <source>
        <dbReference type="PROSITE" id="PS50893"/>
    </source>
</evidence>
<sequence>MVQKLKIPKFEISPLIRFTYSYRKIISIAYKVNPKYLVLITILNSLWGLTNLPSIYINKILIDTVIANIGKPNIQSAINIIIALIFFRALVEFIRAALSRFNGNLTNTFTEQIVAYLEKTGGIKLNSLDIPTIESPDFQDRFKKIEREGNNRLWGMIGPLSDMPNAFFTIVSGLVPLFTFNISLALIVLLVTLPDIIVSARLSKKDYEAMQFLSSRWRLWGWILDHLTRTTHFYENKILANTNYLANKLGKVQKEIIEHQSKRRIRKATIRTLASIPSNILSIILNTYFFILAILGRVTLGTAQLLYQGTNTLALGFSTFFNDAVSIYENYLYVSDLTWFLELKPQIVGGRKIPSKKFSNGLEFRNVWFKYPNSNSWVLKGINFSIGPTENLALVGENGAGKTTMIKLLSGFYKPTKGHILLNGVDIFEYNQGKYRNLLGVLFQDFSLYPFTAKESVGIGDVKRISKLAEIKRSAGLTGIDKFIEKLPLGYENPLAKEFEKGVEPSKGQWQRIALSRILFRDSKIVVLDEPTSNVDPQAEQKIFDKIIDLSRGKILVLISHRFSTVRRADRILLVDYGKIKEQGNHEELMKLDGEYAHLFNLQARGYQ</sequence>
<dbReference type="PANTHER" id="PTHR43394:SF1">
    <property type="entry name" value="ATP-BINDING CASSETTE SUB-FAMILY B MEMBER 10, MITOCHONDRIAL"/>
    <property type="match status" value="1"/>
</dbReference>
<dbReference type="InterPro" id="IPR003593">
    <property type="entry name" value="AAA+_ATPase"/>
</dbReference>
<dbReference type="SMART" id="SM00382">
    <property type="entry name" value="AAA"/>
    <property type="match status" value="1"/>
</dbReference>
<accession>A0A1F7YHC0</accession>
<dbReference type="PANTHER" id="PTHR43394">
    <property type="entry name" value="ATP-DEPENDENT PERMEASE MDL1, MITOCHONDRIAL"/>
    <property type="match status" value="1"/>
</dbReference>
<dbReference type="InterPro" id="IPR003439">
    <property type="entry name" value="ABC_transporter-like_ATP-bd"/>
</dbReference>
<dbReference type="Gene3D" id="1.20.1560.10">
    <property type="entry name" value="ABC transporter type 1, transmembrane domain"/>
    <property type="match status" value="1"/>
</dbReference>
<feature type="transmembrane region" description="Helical" evidence="7">
    <location>
        <begin position="77"/>
        <end position="98"/>
    </location>
</feature>
<dbReference type="GO" id="GO:0005524">
    <property type="term" value="F:ATP binding"/>
    <property type="evidence" value="ECO:0007669"/>
    <property type="project" value="UniProtKB-KW"/>
</dbReference>
<dbReference type="AlphaFoldDB" id="A0A1F7YHC0"/>
<reference evidence="9 10" key="1">
    <citation type="journal article" date="2016" name="Nat. Commun.">
        <title>Thousands of microbial genomes shed light on interconnected biogeochemical processes in an aquifer system.</title>
        <authorList>
            <person name="Anantharaman K."/>
            <person name="Brown C.T."/>
            <person name="Hug L.A."/>
            <person name="Sharon I."/>
            <person name="Castelle C.J."/>
            <person name="Probst A.J."/>
            <person name="Thomas B.C."/>
            <person name="Singh A."/>
            <person name="Wilkins M.J."/>
            <person name="Karaoz U."/>
            <person name="Brodie E.L."/>
            <person name="Williams K.H."/>
            <person name="Hubbard S.S."/>
            <person name="Banfield J.F."/>
        </authorList>
    </citation>
    <scope>NUCLEOTIDE SEQUENCE [LARGE SCALE GENOMIC DNA]</scope>
</reference>
<evidence type="ECO:0000256" key="1">
    <source>
        <dbReference type="ARBA" id="ARBA00004651"/>
    </source>
</evidence>
<evidence type="ECO:0000256" key="4">
    <source>
        <dbReference type="ARBA" id="ARBA00022840"/>
    </source>
</evidence>
<dbReference type="GO" id="GO:0016887">
    <property type="term" value="F:ATP hydrolysis activity"/>
    <property type="evidence" value="ECO:0007669"/>
    <property type="project" value="InterPro"/>
</dbReference>
<keyword evidence="2 7" id="KW-0812">Transmembrane</keyword>
<evidence type="ECO:0000256" key="7">
    <source>
        <dbReference type="SAM" id="Phobius"/>
    </source>
</evidence>
<keyword evidence="5 7" id="KW-1133">Transmembrane helix</keyword>
<dbReference type="SUPFAM" id="SSF90123">
    <property type="entry name" value="ABC transporter transmembrane region"/>
    <property type="match status" value="1"/>
</dbReference>
<dbReference type="Pfam" id="PF00005">
    <property type="entry name" value="ABC_tran"/>
    <property type="match status" value="1"/>
</dbReference>
<dbReference type="Proteomes" id="UP000178851">
    <property type="component" value="Unassembled WGS sequence"/>
</dbReference>
<evidence type="ECO:0000256" key="6">
    <source>
        <dbReference type="ARBA" id="ARBA00023136"/>
    </source>
</evidence>
<gene>
    <name evidence="9" type="ORF">A2627_00925</name>
</gene>
<dbReference type="PROSITE" id="PS50893">
    <property type="entry name" value="ABC_TRANSPORTER_2"/>
    <property type="match status" value="1"/>
</dbReference>
<keyword evidence="3" id="KW-0547">Nucleotide-binding</keyword>
<comment type="caution">
    <text evidence="9">The sequence shown here is derived from an EMBL/GenBank/DDBJ whole genome shotgun (WGS) entry which is preliminary data.</text>
</comment>
<dbReference type="GO" id="GO:0005886">
    <property type="term" value="C:plasma membrane"/>
    <property type="evidence" value="ECO:0007669"/>
    <property type="project" value="UniProtKB-SubCell"/>
</dbReference>
<feature type="transmembrane region" description="Helical" evidence="7">
    <location>
        <begin position="166"/>
        <end position="193"/>
    </location>
</feature>
<evidence type="ECO:0000256" key="5">
    <source>
        <dbReference type="ARBA" id="ARBA00022989"/>
    </source>
</evidence>
<keyword evidence="4" id="KW-0067">ATP-binding</keyword>
<dbReference type="InterPro" id="IPR036640">
    <property type="entry name" value="ABC1_TM_sf"/>
</dbReference>
<name>A0A1F7YHC0_9BACT</name>
<feature type="domain" description="ABC transporter" evidence="8">
    <location>
        <begin position="362"/>
        <end position="602"/>
    </location>
</feature>
<protein>
    <recommendedName>
        <fullName evidence="8">ABC transporter domain-containing protein</fullName>
    </recommendedName>
</protein>
<dbReference type="SUPFAM" id="SSF52540">
    <property type="entry name" value="P-loop containing nucleoside triphosphate hydrolases"/>
    <property type="match status" value="1"/>
</dbReference>
<proteinExistence type="predicted"/>
<feature type="transmembrane region" description="Helical" evidence="7">
    <location>
        <begin position="272"/>
        <end position="295"/>
    </location>
</feature>
<dbReference type="InterPro" id="IPR027417">
    <property type="entry name" value="P-loop_NTPase"/>
</dbReference>
<evidence type="ECO:0000313" key="9">
    <source>
        <dbReference type="EMBL" id="OGM26570.1"/>
    </source>
</evidence>
<dbReference type="EMBL" id="MGGI01000012">
    <property type="protein sequence ID" value="OGM26570.1"/>
    <property type="molecule type" value="Genomic_DNA"/>
</dbReference>
<evidence type="ECO:0000256" key="3">
    <source>
        <dbReference type="ARBA" id="ARBA00022741"/>
    </source>
</evidence>
<dbReference type="Gene3D" id="3.40.50.300">
    <property type="entry name" value="P-loop containing nucleotide triphosphate hydrolases"/>
    <property type="match status" value="1"/>
</dbReference>
<organism evidence="9 10">
    <name type="scientific">Candidatus Woesebacteria bacterium RIFCSPHIGHO2_01_FULL_39_28</name>
    <dbReference type="NCBI Taxonomy" id="1802496"/>
    <lineage>
        <taxon>Bacteria</taxon>
        <taxon>Candidatus Woeseibacteriota</taxon>
    </lineage>
</organism>
<evidence type="ECO:0000313" key="10">
    <source>
        <dbReference type="Proteomes" id="UP000178851"/>
    </source>
</evidence>
<dbReference type="GO" id="GO:0015421">
    <property type="term" value="F:ABC-type oligopeptide transporter activity"/>
    <property type="evidence" value="ECO:0007669"/>
    <property type="project" value="TreeGrafter"/>
</dbReference>
<evidence type="ECO:0000256" key="2">
    <source>
        <dbReference type="ARBA" id="ARBA00022692"/>
    </source>
</evidence>